<organism evidence="1 2">
    <name type="scientific">Cyclobacterium qasimii M12-11B</name>
    <dbReference type="NCBI Taxonomy" id="641524"/>
    <lineage>
        <taxon>Bacteria</taxon>
        <taxon>Pseudomonadati</taxon>
        <taxon>Bacteroidota</taxon>
        <taxon>Cytophagia</taxon>
        <taxon>Cytophagales</taxon>
        <taxon>Cyclobacteriaceae</taxon>
        <taxon>Cyclobacterium</taxon>
    </lineage>
</organism>
<proteinExistence type="predicted"/>
<dbReference type="STRING" id="641524.ADICYQ_0134"/>
<protein>
    <submittedName>
        <fullName evidence="1">Uncharacterized protein</fullName>
    </submittedName>
</protein>
<dbReference type="EMBL" id="ATNM01000004">
    <property type="protein sequence ID" value="EPR71663.1"/>
    <property type="molecule type" value="Genomic_DNA"/>
</dbReference>
<sequence>MERLKCAFVKVFSEIIPEVISLGVFSTNNFTDTGIIFLVNL</sequence>
<accession>S7X6J2</accession>
<evidence type="ECO:0000313" key="1">
    <source>
        <dbReference type="EMBL" id="EPR71663.1"/>
    </source>
</evidence>
<comment type="caution">
    <text evidence="1">The sequence shown here is derived from an EMBL/GenBank/DDBJ whole genome shotgun (WGS) entry which is preliminary data.</text>
</comment>
<dbReference type="AlphaFoldDB" id="S7X6J2"/>
<dbReference type="Proteomes" id="UP000014974">
    <property type="component" value="Unassembled WGS sequence"/>
</dbReference>
<evidence type="ECO:0000313" key="2">
    <source>
        <dbReference type="Proteomes" id="UP000014974"/>
    </source>
</evidence>
<gene>
    <name evidence="1" type="ORF">ADICYQ_0134</name>
</gene>
<name>S7X6J2_9BACT</name>
<reference evidence="1 2" key="1">
    <citation type="journal article" date="2013" name="Genome Announc.">
        <title>Draft Genome Sequence of Cyclobacterium qasimii Strain M12-11BT, Isolated from Arctic Marine Sediment.</title>
        <authorList>
            <person name="Shivaji S."/>
            <person name="Ara S."/>
            <person name="Singh A."/>
            <person name="Kumar Pinnaka A."/>
        </authorList>
    </citation>
    <scope>NUCLEOTIDE SEQUENCE [LARGE SCALE GENOMIC DNA]</scope>
    <source>
        <strain evidence="1 2">M12-11B</strain>
    </source>
</reference>